<dbReference type="PANTHER" id="PTHR13078:SF57">
    <property type="entry name" value="DEHYDRATASE, PUTATIVE (AFU_ORTHOLOGUE AFUA_5G00640)-RELATED"/>
    <property type="match status" value="1"/>
</dbReference>
<evidence type="ECO:0000259" key="2">
    <source>
        <dbReference type="Pfam" id="PF22622"/>
    </source>
</evidence>
<dbReference type="Proteomes" id="UP000807716">
    <property type="component" value="Unassembled WGS sequence"/>
</dbReference>
<dbReference type="AlphaFoldDB" id="A0A9P6TXN0"/>
<reference evidence="3" key="1">
    <citation type="journal article" date="2020" name="Fungal Divers.">
        <title>Resolving the Mortierellaceae phylogeny through synthesis of multi-gene phylogenetics and phylogenomics.</title>
        <authorList>
            <person name="Vandepol N."/>
            <person name="Liber J."/>
            <person name="Desiro A."/>
            <person name="Na H."/>
            <person name="Kennedy M."/>
            <person name="Barry K."/>
            <person name="Grigoriev I.V."/>
            <person name="Miller A.N."/>
            <person name="O'Donnell K."/>
            <person name="Stajich J.E."/>
            <person name="Bonito G."/>
        </authorList>
    </citation>
    <scope>NUCLEOTIDE SEQUENCE</scope>
    <source>
        <strain evidence="3">BC1065</strain>
    </source>
</reference>
<dbReference type="GO" id="GO:0004300">
    <property type="term" value="F:enoyl-CoA hydratase activity"/>
    <property type="evidence" value="ECO:0007669"/>
    <property type="project" value="TreeGrafter"/>
</dbReference>
<gene>
    <name evidence="3" type="ORF">DFQ27_009415</name>
</gene>
<dbReference type="GO" id="GO:0005777">
    <property type="term" value="C:peroxisome"/>
    <property type="evidence" value="ECO:0007669"/>
    <property type="project" value="TreeGrafter"/>
</dbReference>
<feature type="domain" description="Peroxisomal multifunctional enzyme type 2-like N-terminal" evidence="2">
    <location>
        <begin position="23"/>
        <end position="156"/>
    </location>
</feature>
<dbReference type="EMBL" id="JAAAJB010000862">
    <property type="protein sequence ID" value="KAG0250422.1"/>
    <property type="molecule type" value="Genomic_DNA"/>
</dbReference>
<dbReference type="InterPro" id="IPR029069">
    <property type="entry name" value="HotDog_dom_sf"/>
</dbReference>
<dbReference type="Pfam" id="PF22622">
    <property type="entry name" value="MFE-2_hydrat-2_N"/>
    <property type="match status" value="1"/>
</dbReference>
<feature type="region of interest" description="Disordered" evidence="1">
    <location>
        <begin position="157"/>
        <end position="189"/>
    </location>
</feature>
<accession>A0A9P6TXN0</accession>
<dbReference type="GO" id="GO:0044594">
    <property type="term" value="F:17-beta-hydroxysteroid dehydrogenase (NAD+) activity"/>
    <property type="evidence" value="ECO:0007669"/>
    <property type="project" value="TreeGrafter"/>
</dbReference>
<keyword evidence="4" id="KW-1185">Reference proteome</keyword>
<comment type="caution">
    <text evidence="3">The sequence shown here is derived from an EMBL/GenBank/DDBJ whole genome shotgun (WGS) entry which is preliminary data.</text>
</comment>
<dbReference type="PANTHER" id="PTHR13078">
    <property type="entry name" value="PEROXISOMAL MULTIFUNCTIONAL ENZYME TYPE 2-RELATED"/>
    <property type="match status" value="1"/>
</dbReference>
<organism evidence="3 4">
    <name type="scientific">Actinomortierella ambigua</name>
    <dbReference type="NCBI Taxonomy" id="1343610"/>
    <lineage>
        <taxon>Eukaryota</taxon>
        <taxon>Fungi</taxon>
        <taxon>Fungi incertae sedis</taxon>
        <taxon>Mucoromycota</taxon>
        <taxon>Mortierellomycotina</taxon>
        <taxon>Mortierellomycetes</taxon>
        <taxon>Mortierellales</taxon>
        <taxon>Mortierellaceae</taxon>
        <taxon>Actinomortierella</taxon>
    </lineage>
</organism>
<feature type="non-terminal residue" evidence="3">
    <location>
        <position position="199"/>
    </location>
</feature>
<evidence type="ECO:0000313" key="4">
    <source>
        <dbReference type="Proteomes" id="UP000807716"/>
    </source>
</evidence>
<name>A0A9P6TXN0_9FUNG</name>
<dbReference type="InterPro" id="IPR054357">
    <property type="entry name" value="MFE-2_N"/>
</dbReference>
<protein>
    <recommendedName>
        <fullName evidence="2">Peroxisomal multifunctional enzyme type 2-like N-terminal domain-containing protein</fullName>
    </recommendedName>
</protein>
<evidence type="ECO:0000256" key="1">
    <source>
        <dbReference type="SAM" id="MobiDB-lite"/>
    </source>
</evidence>
<dbReference type="GO" id="GO:0006635">
    <property type="term" value="P:fatty acid beta-oxidation"/>
    <property type="evidence" value="ECO:0007669"/>
    <property type="project" value="TreeGrafter"/>
</dbReference>
<feature type="compositionally biased region" description="Basic and acidic residues" evidence="1">
    <location>
        <begin position="166"/>
        <end position="179"/>
    </location>
</feature>
<dbReference type="GO" id="GO:0003857">
    <property type="term" value="F:(3S)-3-hydroxyacyl-CoA dehydrogenase (NAD+) activity"/>
    <property type="evidence" value="ECO:0007669"/>
    <property type="project" value="TreeGrafter"/>
</dbReference>
<sequence>MTSLHVDAAKAVGFKLKPIKVYYNERDLMLYAVSIGIKEDELHYLYENDPNFSAFATYPLVLGLKRDSIGVAVYGGGDEPIPGIPAFDPNKLLHGEQAIEIHRPLPLTGRFELHTTVTGVYDKGKGTVIERTVQMIDPKDPTKPFASMKGAAFVRGLGGYGGPKGPKADLNEPPKDRAPDAVQEDATSEQQALLYRLSG</sequence>
<dbReference type="OrthoDB" id="60204at2759"/>
<proteinExistence type="predicted"/>
<dbReference type="SUPFAM" id="SSF54637">
    <property type="entry name" value="Thioesterase/thiol ester dehydrase-isomerase"/>
    <property type="match status" value="1"/>
</dbReference>
<evidence type="ECO:0000313" key="3">
    <source>
        <dbReference type="EMBL" id="KAG0250422.1"/>
    </source>
</evidence>
<dbReference type="Gene3D" id="3.10.129.10">
    <property type="entry name" value="Hotdog Thioesterase"/>
    <property type="match status" value="1"/>
</dbReference>